<comment type="caution">
    <text evidence="6">The sequence shown here is derived from an EMBL/GenBank/DDBJ whole genome shotgun (WGS) entry which is preliminary data.</text>
</comment>
<dbReference type="SUPFAM" id="SSF55811">
    <property type="entry name" value="Nudix"/>
    <property type="match status" value="1"/>
</dbReference>
<dbReference type="GO" id="GO:0016787">
    <property type="term" value="F:hydrolase activity"/>
    <property type="evidence" value="ECO:0007669"/>
    <property type="project" value="UniProtKB-KW"/>
</dbReference>
<organism evidence="6 7">
    <name type="scientific">Kitasatospora kifunensis</name>
    <name type="common">Streptomyces kifunensis</name>
    <dbReference type="NCBI Taxonomy" id="58351"/>
    <lineage>
        <taxon>Bacteria</taxon>
        <taxon>Bacillati</taxon>
        <taxon>Actinomycetota</taxon>
        <taxon>Actinomycetes</taxon>
        <taxon>Kitasatosporales</taxon>
        <taxon>Streptomycetaceae</taxon>
        <taxon>Kitasatospora</taxon>
    </lineage>
</organism>
<dbReference type="InterPro" id="IPR020084">
    <property type="entry name" value="NUDIX_hydrolase_CS"/>
</dbReference>
<evidence type="ECO:0000256" key="1">
    <source>
        <dbReference type="ARBA" id="ARBA00001946"/>
    </source>
</evidence>
<evidence type="ECO:0000256" key="2">
    <source>
        <dbReference type="ARBA" id="ARBA00005582"/>
    </source>
</evidence>
<comment type="cofactor">
    <cofactor evidence="1">
        <name>Mg(2+)</name>
        <dbReference type="ChEBI" id="CHEBI:18420"/>
    </cofactor>
</comment>
<dbReference type="Gene3D" id="3.90.79.10">
    <property type="entry name" value="Nucleoside Triphosphate Pyrophosphohydrolase"/>
    <property type="match status" value="1"/>
</dbReference>
<dbReference type="InterPro" id="IPR020476">
    <property type="entry name" value="Nudix_hydrolase"/>
</dbReference>
<evidence type="ECO:0000256" key="4">
    <source>
        <dbReference type="RuleBase" id="RU003476"/>
    </source>
</evidence>
<gene>
    <name evidence="6" type="ORF">FHR34_001086</name>
</gene>
<proteinExistence type="inferred from homology"/>
<dbReference type="EMBL" id="JACHJV010000001">
    <property type="protein sequence ID" value="MBB4922093.1"/>
    <property type="molecule type" value="Genomic_DNA"/>
</dbReference>
<name>A0A7W7VTT1_KITKI</name>
<dbReference type="AlphaFoldDB" id="A0A7W7VTT1"/>
<feature type="domain" description="Nudix hydrolase" evidence="5">
    <location>
        <begin position="12"/>
        <end position="147"/>
    </location>
</feature>
<dbReference type="PRINTS" id="PR00502">
    <property type="entry name" value="NUDIXFAMILY"/>
</dbReference>
<dbReference type="PROSITE" id="PS51462">
    <property type="entry name" value="NUDIX"/>
    <property type="match status" value="1"/>
</dbReference>
<protein>
    <submittedName>
        <fullName evidence="6">ADP-ribose pyrophosphatase YjhB (NUDIX family)</fullName>
    </submittedName>
</protein>
<dbReference type="RefSeq" id="WP_184934325.1">
    <property type="nucleotide sequence ID" value="NZ_JACHJV010000001.1"/>
</dbReference>
<dbReference type="Proteomes" id="UP000540506">
    <property type="component" value="Unassembled WGS sequence"/>
</dbReference>
<accession>A0A7W7VTT1</accession>
<reference evidence="6 7" key="1">
    <citation type="submission" date="2020-08" db="EMBL/GenBank/DDBJ databases">
        <title>Sequencing the genomes of 1000 actinobacteria strains.</title>
        <authorList>
            <person name="Klenk H.-P."/>
        </authorList>
    </citation>
    <scope>NUCLEOTIDE SEQUENCE [LARGE SCALE GENOMIC DNA]</scope>
    <source>
        <strain evidence="6 7">DSM 41654</strain>
    </source>
</reference>
<dbReference type="InterPro" id="IPR015797">
    <property type="entry name" value="NUDIX_hydrolase-like_dom_sf"/>
</dbReference>
<keyword evidence="7" id="KW-1185">Reference proteome</keyword>
<evidence type="ECO:0000313" key="7">
    <source>
        <dbReference type="Proteomes" id="UP000540506"/>
    </source>
</evidence>
<dbReference type="PROSITE" id="PS00893">
    <property type="entry name" value="NUDIX_BOX"/>
    <property type="match status" value="1"/>
</dbReference>
<evidence type="ECO:0000259" key="5">
    <source>
        <dbReference type="PROSITE" id="PS51462"/>
    </source>
</evidence>
<dbReference type="Pfam" id="PF00293">
    <property type="entry name" value="NUDIX"/>
    <property type="match status" value="1"/>
</dbReference>
<keyword evidence="3 4" id="KW-0378">Hydrolase</keyword>
<dbReference type="PANTHER" id="PTHR43046:SF14">
    <property type="entry name" value="MUTT_NUDIX FAMILY PROTEIN"/>
    <property type="match status" value="1"/>
</dbReference>
<evidence type="ECO:0000313" key="6">
    <source>
        <dbReference type="EMBL" id="MBB4922093.1"/>
    </source>
</evidence>
<sequence length="167" mass="17885">MAHCDVDSSSPPRRRIGAVVLVLTVTRSVLLVKPTYREGWQLPGGGAHEGERIADAAARELREETGLVREITHLLAVDQVPASANFASAEGFNVVCDGGTLTAGEAETVAIPESASDELSDIKWIPLDQLSRFTQPYQERHIRQAYAAVQLGAGLPLLDHGHPTGAQ</sequence>
<evidence type="ECO:0000256" key="3">
    <source>
        <dbReference type="ARBA" id="ARBA00022801"/>
    </source>
</evidence>
<dbReference type="PANTHER" id="PTHR43046">
    <property type="entry name" value="GDP-MANNOSE MANNOSYL HYDROLASE"/>
    <property type="match status" value="1"/>
</dbReference>
<dbReference type="InterPro" id="IPR000086">
    <property type="entry name" value="NUDIX_hydrolase_dom"/>
</dbReference>
<comment type="similarity">
    <text evidence="2 4">Belongs to the Nudix hydrolase family.</text>
</comment>